<dbReference type="EMBL" id="LNQL01000001">
    <property type="protein sequence ID" value="KSU49929.1"/>
    <property type="molecule type" value="Genomic_DNA"/>
</dbReference>
<dbReference type="CDD" id="cd00085">
    <property type="entry name" value="HNHc"/>
    <property type="match status" value="1"/>
</dbReference>
<dbReference type="Pfam" id="PF13391">
    <property type="entry name" value="HNH_2"/>
    <property type="match status" value="1"/>
</dbReference>
<keyword evidence="2" id="KW-0255">Endonuclease</keyword>
<reference evidence="2 3" key="1">
    <citation type="journal article" date="2015" name="Int. J. Syst. Evol. Microbiol.">
        <title>Exiguobacterium enclense sp. nov., isolated from sediment.</title>
        <authorList>
            <person name="Dastager S.G."/>
            <person name="Mawlankar R."/>
            <person name="Sonalkar V.V."/>
            <person name="Thorat M.N."/>
            <person name="Mual P."/>
            <person name="Verma A."/>
            <person name="Krishnamurthi S."/>
            <person name="Tang S.K."/>
            <person name="Li W.J."/>
        </authorList>
    </citation>
    <scope>NUCLEOTIDE SEQUENCE [LARGE SCALE GENOMIC DNA]</scope>
    <source>
        <strain evidence="2 3">NIO-1109</strain>
    </source>
</reference>
<evidence type="ECO:0000259" key="1">
    <source>
        <dbReference type="SMART" id="SM00507"/>
    </source>
</evidence>
<proteinExistence type="predicted"/>
<dbReference type="AlphaFoldDB" id="A0A0V8GI03"/>
<protein>
    <submittedName>
        <fullName evidence="2">HNH endonuclease</fullName>
    </submittedName>
</protein>
<dbReference type="OrthoDB" id="67788at2"/>
<accession>A0A0V8GI03</accession>
<evidence type="ECO:0000313" key="2">
    <source>
        <dbReference type="EMBL" id="KSU49929.1"/>
    </source>
</evidence>
<evidence type="ECO:0000313" key="3">
    <source>
        <dbReference type="Proteomes" id="UP000053797"/>
    </source>
</evidence>
<dbReference type="GO" id="GO:0004519">
    <property type="term" value="F:endonuclease activity"/>
    <property type="evidence" value="ECO:0007669"/>
    <property type="project" value="UniProtKB-KW"/>
</dbReference>
<dbReference type="InterPro" id="IPR003615">
    <property type="entry name" value="HNH_nuc"/>
</dbReference>
<dbReference type="Proteomes" id="UP000053797">
    <property type="component" value="Unassembled WGS sequence"/>
</dbReference>
<name>A0A0V8GI03_9BACL</name>
<comment type="caution">
    <text evidence="2">The sequence shown here is derived from an EMBL/GenBank/DDBJ whole genome shotgun (WGS) entry which is preliminary data.</text>
</comment>
<organism evidence="2 3">
    <name type="scientific">Exiguobacterium indicum</name>
    <dbReference type="NCBI Taxonomy" id="296995"/>
    <lineage>
        <taxon>Bacteria</taxon>
        <taxon>Bacillati</taxon>
        <taxon>Bacillota</taxon>
        <taxon>Bacilli</taxon>
        <taxon>Bacillales</taxon>
        <taxon>Bacillales Family XII. Incertae Sedis</taxon>
        <taxon>Exiguobacterium</taxon>
    </lineage>
</organism>
<gene>
    <name evidence="2" type="ORF">AS033_00760</name>
</gene>
<keyword evidence="2" id="KW-0378">Hydrolase</keyword>
<dbReference type="RefSeq" id="WP_058264554.1">
    <property type="nucleotide sequence ID" value="NZ_FMYN01000001.1"/>
</dbReference>
<feature type="domain" description="HNH nuclease" evidence="1">
    <location>
        <begin position="116"/>
        <end position="173"/>
    </location>
</feature>
<dbReference type="Gene3D" id="1.10.30.50">
    <property type="match status" value="1"/>
</dbReference>
<keyword evidence="2" id="KW-0540">Nuclease</keyword>
<sequence length="217" mass="24457">MATWLEDIITALKNLNGISHYKPLYEEISRIREQPLSAEWKSTVRNTIETHSQDSKNFTNKSNIFYSVNGLSSGVWGLVDYANENLVAVDAGDIDDTKTIRNNITISRIVRDTKMTGKIKSLHNYSCQICKEQLELADGKYYSEAHHIKPLGNPHNGPDTADNIIIVCPNHHALLDYGAIELEESSLSQVEGHKISSAYIQYHNTHIQKKSFESSLN</sequence>
<dbReference type="SMART" id="SM00507">
    <property type="entry name" value="HNHc"/>
    <property type="match status" value="1"/>
</dbReference>